<reference evidence="2" key="1">
    <citation type="submission" date="2018-06" db="EMBL/GenBank/DDBJ databases">
        <title>Complete genome sequences of Mycoplasma anatis, M. anseris and M. cloacale type strains.</title>
        <authorList>
            <person name="Grozner D."/>
            <person name="Forro B."/>
            <person name="Sulyok K.M."/>
            <person name="Marton S."/>
            <person name="Kreizinger Z."/>
            <person name="Banyai K."/>
            <person name="Gyuranecz M."/>
        </authorList>
    </citation>
    <scope>NUCLEOTIDE SEQUENCE [LARGE SCALE GENOMIC DNA]</scope>
    <source>
        <strain evidence="2">ATCC 49234</strain>
    </source>
</reference>
<dbReference type="Proteomes" id="UP000250218">
    <property type="component" value="Chromosome"/>
</dbReference>
<gene>
    <name evidence="1" type="ORF">DP065_00465</name>
</gene>
<keyword evidence="2" id="KW-1185">Reference proteome</keyword>
<dbReference type="AlphaFoldDB" id="A0A2Z4NCF2"/>
<accession>A0A2Z4NCF2</accession>
<organism evidence="1 2">
    <name type="scientific">[Mycoplasma] anseris</name>
    <dbReference type="NCBI Taxonomy" id="92400"/>
    <lineage>
        <taxon>Bacteria</taxon>
        <taxon>Bacillati</taxon>
        <taxon>Mycoplasmatota</taxon>
        <taxon>Mycoplasmoidales</taxon>
        <taxon>Metamycoplasmataceae</taxon>
        <taxon>Metamycoplasma</taxon>
    </lineage>
</organism>
<name>A0A2Z4NCF2_9BACT</name>
<protein>
    <submittedName>
        <fullName evidence="1">Uncharacterized protein</fullName>
    </submittedName>
</protein>
<dbReference type="RefSeq" id="WP_033178764.1">
    <property type="nucleotide sequence ID" value="NZ_CP030140.1"/>
</dbReference>
<dbReference type="KEGG" id="mane:DP065_00465"/>
<evidence type="ECO:0000313" key="2">
    <source>
        <dbReference type="Proteomes" id="UP000250218"/>
    </source>
</evidence>
<dbReference type="EMBL" id="CP030140">
    <property type="protein sequence ID" value="AWX69234.1"/>
    <property type="molecule type" value="Genomic_DNA"/>
</dbReference>
<evidence type="ECO:0000313" key="1">
    <source>
        <dbReference type="EMBL" id="AWX69234.1"/>
    </source>
</evidence>
<proteinExistence type="predicted"/>
<sequence length="69" mass="8287">MLNGAINYDATFIKHLSKNFTTKIYNYLIAHEWKLAIDFIKTIEKRYSVNLLEYAIHKMIYRIKSFITL</sequence>